<dbReference type="InterPro" id="IPR003406">
    <property type="entry name" value="Glyco_trans_14"/>
</dbReference>
<evidence type="ECO:0000256" key="1">
    <source>
        <dbReference type="ARBA" id="ARBA00004323"/>
    </source>
</evidence>
<dbReference type="GO" id="GO:0030158">
    <property type="term" value="F:protein xylosyltransferase activity"/>
    <property type="evidence" value="ECO:0007669"/>
    <property type="project" value="InterPro"/>
</dbReference>
<dbReference type="GO" id="GO:0016020">
    <property type="term" value="C:membrane"/>
    <property type="evidence" value="ECO:0007669"/>
    <property type="project" value="InterPro"/>
</dbReference>
<name>A0A380LLE5_9FIRM</name>
<dbReference type="AlphaFoldDB" id="A0A380LLE5"/>
<evidence type="ECO:0000256" key="11">
    <source>
        <dbReference type="ARBA" id="ARBA00023136"/>
    </source>
</evidence>
<keyword evidence="5" id="KW-0812">Transmembrane</keyword>
<organism evidence="15 16">
    <name type="scientific">Faecalicoccus pleomorphus</name>
    <dbReference type="NCBI Taxonomy" id="1323"/>
    <lineage>
        <taxon>Bacteria</taxon>
        <taxon>Bacillati</taxon>
        <taxon>Bacillota</taxon>
        <taxon>Erysipelotrichia</taxon>
        <taxon>Erysipelotrichales</taxon>
        <taxon>Erysipelotrichaceae</taxon>
        <taxon>Faecalicoccus</taxon>
    </lineage>
</organism>
<dbReference type="RefSeq" id="WP_022790404.1">
    <property type="nucleotide sequence ID" value="NZ_UHFX01000003.1"/>
</dbReference>
<protein>
    <recommendedName>
        <fullName evidence="14">Peptide O-xylosyltransferase</fullName>
    </recommendedName>
</protein>
<evidence type="ECO:0000256" key="9">
    <source>
        <dbReference type="ARBA" id="ARBA00022989"/>
    </source>
</evidence>
<keyword evidence="7" id="KW-0256">Endoplasmic reticulum</keyword>
<dbReference type="Pfam" id="PF02485">
    <property type="entry name" value="Branch"/>
    <property type="match status" value="1"/>
</dbReference>
<dbReference type="GeneID" id="77462013"/>
<evidence type="ECO:0000256" key="14">
    <source>
        <dbReference type="ARBA" id="ARBA00042865"/>
    </source>
</evidence>
<keyword evidence="8" id="KW-0735">Signal-anchor</keyword>
<keyword evidence="6" id="KW-0479">Metal-binding</keyword>
<dbReference type="GO" id="GO:0046872">
    <property type="term" value="F:metal ion binding"/>
    <property type="evidence" value="ECO:0007669"/>
    <property type="project" value="UniProtKB-KW"/>
</dbReference>
<evidence type="ECO:0000313" key="15">
    <source>
        <dbReference type="EMBL" id="SUO04151.1"/>
    </source>
</evidence>
<keyword evidence="12" id="KW-1015">Disulfide bond</keyword>
<reference evidence="15 16" key="1">
    <citation type="submission" date="2018-06" db="EMBL/GenBank/DDBJ databases">
        <authorList>
            <consortium name="Pathogen Informatics"/>
            <person name="Doyle S."/>
        </authorList>
    </citation>
    <scope>NUCLEOTIDE SEQUENCE [LARGE SCALE GENOMIC DNA]</scope>
    <source>
        <strain evidence="15 16">NCTC11087</strain>
    </source>
</reference>
<accession>A0A380LLE5</accession>
<dbReference type="EMBL" id="UHFX01000003">
    <property type="protein sequence ID" value="SUO04151.1"/>
    <property type="molecule type" value="Genomic_DNA"/>
</dbReference>
<keyword evidence="9" id="KW-1133">Transmembrane helix</keyword>
<evidence type="ECO:0000256" key="7">
    <source>
        <dbReference type="ARBA" id="ARBA00022824"/>
    </source>
</evidence>
<dbReference type="OrthoDB" id="7943907at2"/>
<evidence type="ECO:0000256" key="2">
    <source>
        <dbReference type="ARBA" id="ARBA00004648"/>
    </source>
</evidence>
<keyword evidence="10" id="KW-0333">Golgi apparatus</keyword>
<dbReference type="InterPro" id="IPR043538">
    <property type="entry name" value="XYLT"/>
</dbReference>
<gene>
    <name evidence="15" type="primary">epsK</name>
    <name evidence="15" type="ORF">NCTC11087_01045</name>
</gene>
<evidence type="ECO:0000256" key="13">
    <source>
        <dbReference type="ARBA" id="ARBA00023180"/>
    </source>
</evidence>
<keyword evidence="4 15" id="KW-0808">Transferase</keyword>
<evidence type="ECO:0000256" key="12">
    <source>
        <dbReference type="ARBA" id="ARBA00023157"/>
    </source>
</evidence>
<keyword evidence="11" id="KW-0472">Membrane</keyword>
<dbReference type="PANTHER" id="PTHR46025:SF3">
    <property type="entry name" value="XYLOSYLTRANSFERASE OXT"/>
    <property type="match status" value="1"/>
</dbReference>
<sequence>MLKHAFIISVHKNFEQIKLLVGSLSFGDVFLHVDLKSDELYHKLCMEYKNSSNVKIIENRVNVNWSGFSQVEATLNLLKAVKKNHKEYDYIHFISGQDLLLLSPKKLDSFIENHGKGKEFIDIEDIGNYKWRVKCFNFFRENPKNRTLTYRGIDILLRLIQLPFIRRHNLQNNKLYKGSSWFSITSDFLTYVIKVVEGTDYVQQFRYTACPDEHFFQILAMNSEFKHCIVSNNFRYVVFEKLNPSPKTLTMEDYPNFMNGNYMFARKFDWNKDKDVIYQVLKDVR</sequence>
<dbReference type="PANTHER" id="PTHR46025">
    <property type="entry name" value="XYLOSYLTRANSFERASE OXT"/>
    <property type="match status" value="1"/>
</dbReference>
<evidence type="ECO:0000313" key="16">
    <source>
        <dbReference type="Proteomes" id="UP000255523"/>
    </source>
</evidence>
<keyword evidence="3" id="KW-0328">Glycosyltransferase</keyword>
<dbReference type="GO" id="GO:0015012">
    <property type="term" value="P:heparan sulfate proteoglycan biosynthetic process"/>
    <property type="evidence" value="ECO:0007669"/>
    <property type="project" value="TreeGrafter"/>
</dbReference>
<evidence type="ECO:0000256" key="3">
    <source>
        <dbReference type="ARBA" id="ARBA00022676"/>
    </source>
</evidence>
<keyword evidence="16" id="KW-1185">Reference proteome</keyword>
<comment type="subcellular location">
    <subcellularLocation>
        <location evidence="2">Endoplasmic reticulum membrane</location>
        <topology evidence="2">Single-pass type II membrane protein</topology>
    </subcellularLocation>
    <subcellularLocation>
        <location evidence="1">Golgi apparatus membrane</location>
        <topology evidence="1">Single-pass type II membrane protein</topology>
    </subcellularLocation>
</comment>
<evidence type="ECO:0000256" key="8">
    <source>
        <dbReference type="ARBA" id="ARBA00022968"/>
    </source>
</evidence>
<dbReference type="GO" id="GO:0050650">
    <property type="term" value="P:chondroitin sulfate proteoglycan biosynthetic process"/>
    <property type="evidence" value="ECO:0007669"/>
    <property type="project" value="TreeGrafter"/>
</dbReference>
<evidence type="ECO:0000256" key="4">
    <source>
        <dbReference type="ARBA" id="ARBA00022679"/>
    </source>
</evidence>
<proteinExistence type="predicted"/>
<evidence type="ECO:0000256" key="10">
    <source>
        <dbReference type="ARBA" id="ARBA00023034"/>
    </source>
</evidence>
<evidence type="ECO:0000256" key="6">
    <source>
        <dbReference type="ARBA" id="ARBA00022723"/>
    </source>
</evidence>
<dbReference type="Proteomes" id="UP000255523">
    <property type="component" value="Unassembled WGS sequence"/>
</dbReference>
<keyword evidence="13" id="KW-0325">Glycoprotein</keyword>
<evidence type="ECO:0000256" key="5">
    <source>
        <dbReference type="ARBA" id="ARBA00022692"/>
    </source>
</evidence>